<dbReference type="Gene3D" id="3.40.50.150">
    <property type="entry name" value="Vaccinia Virus protein VP39"/>
    <property type="match status" value="1"/>
</dbReference>
<keyword evidence="2" id="KW-0808">Transferase</keyword>
<dbReference type="Pfam" id="PF13649">
    <property type="entry name" value="Methyltransf_25"/>
    <property type="match status" value="1"/>
</dbReference>
<evidence type="ECO:0000256" key="3">
    <source>
        <dbReference type="ARBA" id="ARBA00022691"/>
    </source>
</evidence>
<dbReference type="Proteomes" id="UP000633509">
    <property type="component" value="Unassembled WGS sequence"/>
</dbReference>
<dbReference type="PANTHER" id="PTHR43464:SF19">
    <property type="entry name" value="UBIQUINONE BIOSYNTHESIS O-METHYLTRANSFERASE, MITOCHONDRIAL"/>
    <property type="match status" value="1"/>
</dbReference>
<sequence>METLLSNPAQAGAAFMRGGISAVFPGRAPLASLSVPEAAALAPMPYHDPVFSERMLRLHLDTTTDEASRRPELVAAHLDLLAPFLLSSARLEVLHPACGPGLIAEAMVRAGWEVKRYVGVDIGPATVRHARDHAPPGFDYRHGDARDLEQLVPERDFGLAMLTYETLNLFAHADLRELLARVGDMLVDGGIFVAECRGPLAGTIDQRRVHRYPKGSLFADGPHVILDEWATIGSPPTVVVRRMTVLGSSRERPEVYHSVIWSYSIGELSGMFEEAGFDIVDVLAVPEAASDVPDAVGNVFVVGRRRNRPA</sequence>
<dbReference type="EMBL" id="JADBEK010000001">
    <property type="protein sequence ID" value="MBE1582303.1"/>
    <property type="molecule type" value="Genomic_DNA"/>
</dbReference>
<dbReference type="InterPro" id="IPR041698">
    <property type="entry name" value="Methyltransf_25"/>
</dbReference>
<proteinExistence type="predicted"/>
<dbReference type="GO" id="GO:0032259">
    <property type="term" value="P:methylation"/>
    <property type="evidence" value="ECO:0007669"/>
    <property type="project" value="UniProtKB-KW"/>
</dbReference>
<evidence type="ECO:0000256" key="1">
    <source>
        <dbReference type="ARBA" id="ARBA00022603"/>
    </source>
</evidence>
<name>A0ABR9LNT4_9ACTN</name>
<gene>
    <name evidence="5" type="ORF">H4W80_000561</name>
</gene>
<evidence type="ECO:0000313" key="6">
    <source>
        <dbReference type="Proteomes" id="UP000633509"/>
    </source>
</evidence>
<comment type="caution">
    <text evidence="5">The sequence shown here is derived from an EMBL/GenBank/DDBJ whole genome shotgun (WGS) entry which is preliminary data.</text>
</comment>
<dbReference type="PANTHER" id="PTHR43464">
    <property type="entry name" value="METHYLTRANSFERASE"/>
    <property type="match status" value="1"/>
</dbReference>
<keyword evidence="6" id="KW-1185">Reference proteome</keyword>
<feature type="domain" description="Methyltransferase" evidence="4">
    <location>
        <begin position="93"/>
        <end position="190"/>
    </location>
</feature>
<keyword evidence="3" id="KW-0949">S-adenosyl-L-methionine</keyword>
<dbReference type="InterPro" id="IPR029063">
    <property type="entry name" value="SAM-dependent_MTases_sf"/>
</dbReference>
<dbReference type="CDD" id="cd02440">
    <property type="entry name" value="AdoMet_MTases"/>
    <property type="match status" value="1"/>
</dbReference>
<evidence type="ECO:0000259" key="4">
    <source>
        <dbReference type="Pfam" id="PF13649"/>
    </source>
</evidence>
<organism evidence="5 6">
    <name type="scientific">Nonomuraea angiospora</name>
    <dbReference type="NCBI Taxonomy" id="46172"/>
    <lineage>
        <taxon>Bacteria</taxon>
        <taxon>Bacillati</taxon>
        <taxon>Actinomycetota</taxon>
        <taxon>Actinomycetes</taxon>
        <taxon>Streptosporangiales</taxon>
        <taxon>Streptosporangiaceae</taxon>
        <taxon>Nonomuraea</taxon>
    </lineage>
</organism>
<dbReference type="SUPFAM" id="SSF53335">
    <property type="entry name" value="S-adenosyl-L-methionine-dependent methyltransferases"/>
    <property type="match status" value="1"/>
</dbReference>
<evidence type="ECO:0000256" key="2">
    <source>
        <dbReference type="ARBA" id="ARBA00022679"/>
    </source>
</evidence>
<accession>A0ABR9LNT4</accession>
<protein>
    <submittedName>
        <fullName evidence="5">SAM-dependent methyltransferase</fullName>
    </submittedName>
</protein>
<keyword evidence="1 5" id="KW-0489">Methyltransferase</keyword>
<reference evidence="5 6" key="1">
    <citation type="submission" date="2020-10" db="EMBL/GenBank/DDBJ databases">
        <title>Sequencing the genomes of 1000 actinobacteria strains.</title>
        <authorList>
            <person name="Klenk H.-P."/>
        </authorList>
    </citation>
    <scope>NUCLEOTIDE SEQUENCE [LARGE SCALE GENOMIC DNA]</scope>
    <source>
        <strain evidence="5 6">DSM 43173</strain>
    </source>
</reference>
<evidence type="ECO:0000313" key="5">
    <source>
        <dbReference type="EMBL" id="MBE1582303.1"/>
    </source>
</evidence>
<dbReference type="GO" id="GO:0008168">
    <property type="term" value="F:methyltransferase activity"/>
    <property type="evidence" value="ECO:0007669"/>
    <property type="project" value="UniProtKB-KW"/>
</dbReference>
<dbReference type="RefSeq" id="WP_192783605.1">
    <property type="nucleotide sequence ID" value="NZ_JADBEK010000001.1"/>
</dbReference>